<evidence type="ECO:0000256" key="15">
    <source>
        <dbReference type="SAM" id="Coils"/>
    </source>
</evidence>
<name>A0A1T4VRD3_9FIRM</name>
<dbReference type="RefSeq" id="WP_078766345.1">
    <property type="nucleotide sequence ID" value="NZ_FUXZ01000008.1"/>
</dbReference>
<dbReference type="InterPro" id="IPR002146">
    <property type="entry name" value="ATP_synth_b/b'su_bac/chlpt"/>
</dbReference>
<evidence type="ECO:0000256" key="13">
    <source>
        <dbReference type="HAMAP-Rule" id="MF_01398"/>
    </source>
</evidence>
<evidence type="ECO:0000256" key="8">
    <source>
        <dbReference type="ARBA" id="ARBA00023065"/>
    </source>
</evidence>
<evidence type="ECO:0000256" key="7">
    <source>
        <dbReference type="ARBA" id="ARBA00022989"/>
    </source>
</evidence>
<evidence type="ECO:0000256" key="11">
    <source>
        <dbReference type="ARBA" id="ARBA00025198"/>
    </source>
</evidence>
<dbReference type="NCBIfam" id="TIGR01144">
    <property type="entry name" value="ATP_synt_b"/>
    <property type="match status" value="1"/>
</dbReference>
<evidence type="ECO:0000256" key="4">
    <source>
        <dbReference type="ARBA" id="ARBA00022547"/>
    </source>
</evidence>
<keyword evidence="10 13" id="KW-0066">ATP synthesis</keyword>
<dbReference type="GO" id="GO:0046933">
    <property type="term" value="F:proton-transporting ATP synthase activity, rotational mechanism"/>
    <property type="evidence" value="ECO:0007669"/>
    <property type="project" value="UniProtKB-UniRule"/>
</dbReference>
<dbReference type="GO" id="GO:0045259">
    <property type="term" value="C:proton-transporting ATP synthase complex"/>
    <property type="evidence" value="ECO:0007669"/>
    <property type="project" value="UniProtKB-KW"/>
</dbReference>
<dbReference type="HAMAP" id="MF_01398">
    <property type="entry name" value="ATP_synth_b_bprime"/>
    <property type="match status" value="1"/>
</dbReference>
<evidence type="ECO:0000256" key="3">
    <source>
        <dbReference type="ARBA" id="ARBA00022475"/>
    </source>
</evidence>
<dbReference type="PANTHER" id="PTHR33445">
    <property type="entry name" value="ATP SYNTHASE SUBUNIT B', CHLOROPLASTIC"/>
    <property type="match status" value="1"/>
</dbReference>
<feature type="transmembrane region" description="Helical" evidence="13">
    <location>
        <begin position="12"/>
        <end position="35"/>
    </location>
</feature>
<dbReference type="STRING" id="39495.SAMN02745111_01474"/>
<comment type="function">
    <text evidence="13">Component of the F(0) channel, it forms part of the peripheral stalk, linking F(1) to F(0).</text>
</comment>
<evidence type="ECO:0000256" key="10">
    <source>
        <dbReference type="ARBA" id="ARBA00023310"/>
    </source>
</evidence>
<feature type="coiled-coil region" evidence="15">
    <location>
        <begin position="39"/>
        <end position="124"/>
    </location>
</feature>
<keyword evidence="17" id="KW-1185">Reference proteome</keyword>
<keyword evidence="7 13" id="KW-1133">Transmembrane helix</keyword>
<keyword evidence="5 13" id="KW-0812">Transmembrane</keyword>
<dbReference type="CDD" id="cd06503">
    <property type="entry name" value="ATP-synt_Fo_b"/>
    <property type="match status" value="1"/>
</dbReference>
<keyword evidence="6 13" id="KW-0375">Hydrogen ion transport</keyword>
<evidence type="ECO:0000256" key="2">
    <source>
        <dbReference type="ARBA" id="ARBA00022448"/>
    </source>
</evidence>
<organism evidence="16 17">
    <name type="scientific">Eubacterium uniforme</name>
    <dbReference type="NCBI Taxonomy" id="39495"/>
    <lineage>
        <taxon>Bacteria</taxon>
        <taxon>Bacillati</taxon>
        <taxon>Bacillota</taxon>
        <taxon>Clostridia</taxon>
        <taxon>Eubacteriales</taxon>
        <taxon>Eubacteriaceae</taxon>
        <taxon>Eubacterium</taxon>
    </lineage>
</organism>
<keyword evidence="9 13" id="KW-0472">Membrane</keyword>
<evidence type="ECO:0000256" key="9">
    <source>
        <dbReference type="ARBA" id="ARBA00023136"/>
    </source>
</evidence>
<dbReference type="EMBL" id="FUXZ01000008">
    <property type="protein sequence ID" value="SKA67520.1"/>
    <property type="molecule type" value="Genomic_DNA"/>
</dbReference>
<dbReference type="GO" id="GO:0005886">
    <property type="term" value="C:plasma membrane"/>
    <property type="evidence" value="ECO:0007669"/>
    <property type="project" value="UniProtKB-SubCell"/>
</dbReference>
<evidence type="ECO:0000256" key="6">
    <source>
        <dbReference type="ARBA" id="ARBA00022781"/>
    </source>
</evidence>
<keyword evidence="4 13" id="KW-0138">CF(0)</keyword>
<dbReference type="Proteomes" id="UP000190814">
    <property type="component" value="Unassembled WGS sequence"/>
</dbReference>
<comment type="function">
    <text evidence="11 13">F(1)F(0) ATP synthase produces ATP from ADP in the presence of a proton or sodium gradient. F-type ATPases consist of two structural domains, F(1) containing the extramembraneous catalytic core and F(0) containing the membrane proton channel, linked together by a central stalk and a peripheral stalk. During catalysis, ATP synthesis in the catalytic domain of F(1) is coupled via a rotary mechanism of the central stalk subunits to proton translocation.</text>
</comment>
<evidence type="ECO:0000256" key="14">
    <source>
        <dbReference type="RuleBase" id="RU003848"/>
    </source>
</evidence>
<evidence type="ECO:0000256" key="12">
    <source>
        <dbReference type="ARBA" id="ARBA00037847"/>
    </source>
</evidence>
<gene>
    <name evidence="13" type="primary">atpF</name>
    <name evidence="16" type="ORF">SAMN02745111_01474</name>
</gene>
<evidence type="ECO:0000256" key="5">
    <source>
        <dbReference type="ARBA" id="ARBA00022692"/>
    </source>
</evidence>
<dbReference type="SUPFAM" id="SSF81573">
    <property type="entry name" value="F1F0 ATP synthase subunit B, membrane domain"/>
    <property type="match status" value="1"/>
</dbReference>
<sequence length="173" mass="19584">MLERLFGLDPQLLFDAVVLAVNIFILFLVASYNLFEPARNLLKKREERIAAELDSAKKDMEDAKALKEDYENRIANIEAEADEILAKARKSAVKNEELIIAQAKEEASRILKRADNQIELEKKKAADDIKNEIIDVATVLASKVLEAEVDENKSKSLIDDTLREIGESTWQNQ</sequence>
<dbReference type="InterPro" id="IPR005864">
    <property type="entry name" value="ATP_synth_F0_bsu_bac"/>
</dbReference>
<dbReference type="PANTHER" id="PTHR33445:SF1">
    <property type="entry name" value="ATP SYNTHASE SUBUNIT B"/>
    <property type="match status" value="1"/>
</dbReference>
<evidence type="ECO:0000313" key="16">
    <source>
        <dbReference type="EMBL" id="SKA67520.1"/>
    </source>
</evidence>
<accession>A0A1T4VRD3</accession>
<dbReference type="AlphaFoldDB" id="A0A1T4VRD3"/>
<comment type="similarity">
    <text evidence="1 13 14">Belongs to the ATPase B chain family.</text>
</comment>
<evidence type="ECO:0000256" key="1">
    <source>
        <dbReference type="ARBA" id="ARBA00005513"/>
    </source>
</evidence>
<dbReference type="OrthoDB" id="1766706at2"/>
<dbReference type="Pfam" id="PF00430">
    <property type="entry name" value="ATP-synt_B"/>
    <property type="match status" value="1"/>
</dbReference>
<evidence type="ECO:0000313" key="17">
    <source>
        <dbReference type="Proteomes" id="UP000190814"/>
    </source>
</evidence>
<proteinExistence type="inferred from homology"/>
<protein>
    <recommendedName>
        <fullName evidence="13">ATP synthase subunit b</fullName>
    </recommendedName>
    <alternativeName>
        <fullName evidence="13">ATP synthase F(0) sector subunit b</fullName>
    </alternativeName>
    <alternativeName>
        <fullName evidence="13">ATPase subunit I</fullName>
    </alternativeName>
    <alternativeName>
        <fullName evidence="13">F-type ATPase subunit b</fullName>
        <shortName evidence="13">F-ATPase subunit b</shortName>
    </alternativeName>
</protein>
<dbReference type="InterPro" id="IPR050059">
    <property type="entry name" value="ATP_synthase_B_chain"/>
</dbReference>
<comment type="subcellular location">
    <subcellularLocation>
        <location evidence="13">Cell membrane</location>
        <topology evidence="13">Single-pass membrane protein</topology>
    </subcellularLocation>
    <subcellularLocation>
        <location evidence="12">Endomembrane system</location>
        <topology evidence="12">Single-pass membrane protein</topology>
    </subcellularLocation>
</comment>
<dbReference type="GO" id="GO:0012505">
    <property type="term" value="C:endomembrane system"/>
    <property type="evidence" value="ECO:0007669"/>
    <property type="project" value="UniProtKB-SubCell"/>
</dbReference>
<keyword evidence="3 13" id="KW-1003">Cell membrane</keyword>
<keyword evidence="2 13" id="KW-0813">Transport</keyword>
<dbReference type="GO" id="GO:0046961">
    <property type="term" value="F:proton-transporting ATPase activity, rotational mechanism"/>
    <property type="evidence" value="ECO:0007669"/>
    <property type="project" value="TreeGrafter"/>
</dbReference>
<dbReference type="InterPro" id="IPR028987">
    <property type="entry name" value="ATP_synth_B-like_membr_sf"/>
</dbReference>
<reference evidence="16 17" key="1">
    <citation type="submission" date="2017-02" db="EMBL/GenBank/DDBJ databases">
        <authorList>
            <person name="Peterson S.W."/>
        </authorList>
    </citation>
    <scope>NUCLEOTIDE SEQUENCE [LARGE SCALE GENOMIC DNA]</scope>
    <source>
        <strain evidence="16 17">ATCC 35992</strain>
    </source>
</reference>
<keyword evidence="8 13" id="KW-0406">Ion transport</keyword>
<keyword evidence="15" id="KW-0175">Coiled coil</keyword>
<comment type="subunit">
    <text evidence="13">F-type ATPases have 2 components, F(1) - the catalytic core - and F(0) - the membrane proton channel. F(1) has five subunits: alpha(3), beta(3), gamma(1), delta(1), epsilon(1). F(0) has three main subunits: a(1), b(2) and c(10-14). The alpha and beta chains form an alternating ring which encloses part of the gamma chain. F(1) is attached to F(0) by a central stalk formed by the gamma and epsilon chains, while a peripheral stalk is formed by the delta and b chains.</text>
</comment>